<accession>A0A0G0Q3H2</accession>
<gene>
    <name evidence="1" type="ORF">UT23_C0038G0003</name>
</gene>
<proteinExistence type="predicted"/>
<dbReference type="EMBL" id="LBWA01000038">
    <property type="protein sequence ID" value="KKQ96191.1"/>
    <property type="molecule type" value="Genomic_DNA"/>
</dbReference>
<comment type="caution">
    <text evidence="1">The sequence shown here is derived from an EMBL/GenBank/DDBJ whole genome shotgun (WGS) entry which is preliminary data.</text>
</comment>
<dbReference type="Proteomes" id="UP000034325">
    <property type="component" value="Unassembled WGS sequence"/>
</dbReference>
<reference evidence="1 2" key="1">
    <citation type="journal article" date="2015" name="Nature">
        <title>rRNA introns, odd ribosomes, and small enigmatic genomes across a large radiation of phyla.</title>
        <authorList>
            <person name="Brown C.T."/>
            <person name="Hug L.A."/>
            <person name="Thomas B.C."/>
            <person name="Sharon I."/>
            <person name="Castelle C.J."/>
            <person name="Singh A."/>
            <person name="Wilkins M.J."/>
            <person name="Williams K.H."/>
            <person name="Banfield J.F."/>
        </authorList>
    </citation>
    <scope>NUCLEOTIDE SEQUENCE [LARGE SCALE GENOMIC DNA]</scope>
</reference>
<sequence length="202" mass="22091">MKGLVLAGIFFLLAPITLATSLFSLELLGKFDARLPKSTLVSASSFIDSPKSGVRVYASLPGNLPGISGEAIASDARPYILEAYMQRYNSPLAPYAERIVKTADTYALDYKLITAIAQQESNLCKKIPPSTFNCWGWGIHSEGTLGFDSFDQGIEIVSKGLREEYLDKGYATPDEIMTKYTPLSPGSWADGVNKFLSDMEQQ</sequence>
<dbReference type="AlphaFoldDB" id="A0A0G0Q3H2"/>
<organism evidence="1 2">
    <name type="scientific">Candidatus Woesebacteria bacterium GW2011_GWA1_39_12</name>
    <dbReference type="NCBI Taxonomy" id="1618549"/>
    <lineage>
        <taxon>Bacteria</taxon>
        <taxon>Candidatus Woeseibacteriota</taxon>
    </lineage>
</organism>
<name>A0A0G0Q3H2_9BACT</name>
<evidence type="ECO:0000313" key="2">
    <source>
        <dbReference type="Proteomes" id="UP000034325"/>
    </source>
</evidence>
<evidence type="ECO:0000313" key="1">
    <source>
        <dbReference type="EMBL" id="KKQ96191.1"/>
    </source>
</evidence>
<protein>
    <recommendedName>
        <fullName evidence="3">Mannosyl-glycoprotein endo-beta-N-acetylglucosamidase-like domain-containing protein</fullName>
    </recommendedName>
</protein>
<evidence type="ECO:0008006" key="3">
    <source>
        <dbReference type="Google" id="ProtNLM"/>
    </source>
</evidence>